<reference evidence="1" key="1">
    <citation type="journal article" date="2020" name="mSystems">
        <title>Genome- and Community-Level Interaction Insights into Carbon Utilization and Element Cycling Functions of Hydrothermarchaeota in Hydrothermal Sediment.</title>
        <authorList>
            <person name="Zhou Z."/>
            <person name="Liu Y."/>
            <person name="Xu W."/>
            <person name="Pan J."/>
            <person name="Luo Z.H."/>
            <person name="Li M."/>
        </authorList>
    </citation>
    <scope>NUCLEOTIDE SEQUENCE [LARGE SCALE GENOMIC DNA]</scope>
    <source>
        <strain evidence="1">SpSt-732</strain>
    </source>
</reference>
<evidence type="ECO:0008006" key="2">
    <source>
        <dbReference type="Google" id="ProtNLM"/>
    </source>
</evidence>
<sequence length="106" mass="11800">MILSLYAKNCDICNEKPAKFVCPKCGRYVCEDHYSERREACSACVEALCDVCRTALATSRCVLCGRKVCHNCAIELDEVRKVCSNCFTTYGTDVRKDPKFSGLLGV</sequence>
<proteinExistence type="predicted"/>
<accession>A0A7C4FIJ8</accession>
<evidence type="ECO:0000313" key="1">
    <source>
        <dbReference type="EMBL" id="HGI88450.1"/>
    </source>
</evidence>
<gene>
    <name evidence="1" type="ORF">ENV14_08730</name>
</gene>
<protein>
    <recommendedName>
        <fullName evidence="2">B box-type domain-containing protein</fullName>
    </recommendedName>
</protein>
<dbReference type="EMBL" id="DTFF01000077">
    <property type="protein sequence ID" value="HGI88450.1"/>
    <property type="molecule type" value="Genomic_DNA"/>
</dbReference>
<organism evidence="1">
    <name type="scientific">Ignisphaera aggregans</name>
    <dbReference type="NCBI Taxonomy" id="334771"/>
    <lineage>
        <taxon>Archaea</taxon>
        <taxon>Thermoproteota</taxon>
        <taxon>Thermoprotei</taxon>
        <taxon>Desulfurococcales</taxon>
        <taxon>Desulfurococcaceae</taxon>
        <taxon>Ignisphaera</taxon>
    </lineage>
</organism>
<dbReference type="AlphaFoldDB" id="A0A7C4FIJ8"/>
<name>A0A7C4FIJ8_9CREN</name>
<comment type="caution">
    <text evidence="1">The sequence shown here is derived from an EMBL/GenBank/DDBJ whole genome shotgun (WGS) entry which is preliminary data.</text>
</comment>